<evidence type="ECO:0000313" key="1">
    <source>
        <dbReference type="EMBL" id="SFD55848.1"/>
    </source>
</evidence>
<reference evidence="2" key="1">
    <citation type="submission" date="2016-10" db="EMBL/GenBank/DDBJ databases">
        <authorList>
            <person name="Varghese N."/>
            <person name="Submissions S."/>
        </authorList>
    </citation>
    <scope>NUCLEOTIDE SEQUENCE [LARGE SCALE GENOMIC DNA]</scope>
    <source>
        <strain evidence="2">CGMCC 1.10370</strain>
    </source>
</reference>
<organism evidence="1 2">
    <name type="scientific">Flavobacterium phragmitis</name>
    <dbReference type="NCBI Taxonomy" id="739143"/>
    <lineage>
        <taxon>Bacteria</taxon>
        <taxon>Pseudomonadati</taxon>
        <taxon>Bacteroidota</taxon>
        <taxon>Flavobacteriia</taxon>
        <taxon>Flavobacteriales</taxon>
        <taxon>Flavobacteriaceae</taxon>
        <taxon>Flavobacterium</taxon>
    </lineage>
</organism>
<name>A0A1I1TFF0_9FLAO</name>
<gene>
    <name evidence="1" type="ORF">SAMN05216297_10989</name>
</gene>
<dbReference type="Proteomes" id="UP000199672">
    <property type="component" value="Unassembled WGS sequence"/>
</dbReference>
<keyword evidence="2" id="KW-1185">Reference proteome</keyword>
<accession>A0A1I1TFF0</accession>
<protein>
    <submittedName>
        <fullName evidence="1">Uncharacterized protein</fullName>
    </submittedName>
</protein>
<sequence>MLATNYIPLVETGYVEIYDDKIMMLFFIKPKNASKSGGVFI</sequence>
<dbReference type="AlphaFoldDB" id="A0A1I1TFF0"/>
<proteinExistence type="predicted"/>
<evidence type="ECO:0000313" key="2">
    <source>
        <dbReference type="Proteomes" id="UP000199672"/>
    </source>
</evidence>
<dbReference type="EMBL" id="FOMH01000009">
    <property type="protein sequence ID" value="SFD55848.1"/>
    <property type="molecule type" value="Genomic_DNA"/>
</dbReference>